<evidence type="ECO:0000313" key="2">
    <source>
        <dbReference type="Proteomes" id="UP000005239"/>
    </source>
</evidence>
<reference evidence="2" key="1">
    <citation type="journal article" date="2008" name="Nat. Genet.">
        <title>The Pristionchus pacificus genome provides a unique perspective on nematode lifestyle and parasitism.</title>
        <authorList>
            <person name="Dieterich C."/>
            <person name="Clifton S.W."/>
            <person name="Schuster L.N."/>
            <person name="Chinwalla A."/>
            <person name="Delehaunty K."/>
            <person name="Dinkelacker I."/>
            <person name="Fulton L."/>
            <person name="Fulton R."/>
            <person name="Godfrey J."/>
            <person name="Minx P."/>
            <person name="Mitreva M."/>
            <person name="Roeseler W."/>
            <person name="Tian H."/>
            <person name="Witte H."/>
            <person name="Yang S.P."/>
            <person name="Wilson R.K."/>
            <person name="Sommer R.J."/>
        </authorList>
    </citation>
    <scope>NUCLEOTIDE SEQUENCE [LARGE SCALE GENOMIC DNA]</scope>
    <source>
        <strain evidence="2">PS312</strain>
    </source>
</reference>
<dbReference type="EnsemblMetazoa" id="PPA35709.1">
    <property type="protein sequence ID" value="PPA35709.1"/>
    <property type="gene ID" value="WBGene00274078"/>
</dbReference>
<protein>
    <submittedName>
        <fullName evidence="1">Uncharacterized protein</fullName>
    </submittedName>
</protein>
<reference evidence="1" key="2">
    <citation type="submission" date="2022-06" db="UniProtKB">
        <authorList>
            <consortium name="EnsemblMetazoa"/>
        </authorList>
    </citation>
    <scope>IDENTIFICATION</scope>
    <source>
        <strain evidence="1">PS312</strain>
    </source>
</reference>
<sequence>MSTLFSTVFFFLLFLSFAFADLSCTLGPYICSHWYCKGCEIAMCLGGSPRVSSLFIFGDSLEEVK</sequence>
<organism evidence="1 2">
    <name type="scientific">Pristionchus pacificus</name>
    <name type="common">Parasitic nematode worm</name>
    <dbReference type="NCBI Taxonomy" id="54126"/>
    <lineage>
        <taxon>Eukaryota</taxon>
        <taxon>Metazoa</taxon>
        <taxon>Ecdysozoa</taxon>
        <taxon>Nematoda</taxon>
        <taxon>Chromadorea</taxon>
        <taxon>Rhabditida</taxon>
        <taxon>Rhabditina</taxon>
        <taxon>Diplogasteromorpha</taxon>
        <taxon>Diplogasteroidea</taxon>
        <taxon>Neodiplogasteridae</taxon>
        <taxon>Pristionchus</taxon>
    </lineage>
</organism>
<dbReference type="Proteomes" id="UP000005239">
    <property type="component" value="Unassembled WGS sequence"/>
</dbReference>
<name>A0A2A6BNG9_PRIPA</name>
<gene>
    <name evidence="1" type="primary">WBGene00274078</name>
</gene>
<dbReference type="AlphaFoldDB" id="A0A2A6BNG9"/>
<evidence type="ECO:0000313" key="1">
    <source>
        <dbReference type="EnsemblMetazoa" id="PPA35709.1"/>
    </source>
</evidence>
<accession>A0A8R1UPF4</accession>
<keyword evidence="2" id="KW-1185">Reference proteome</keyword>
<accession>A0A2A6BNG9</accession>
<proteinExistence type="predicted"/>